<keyword evidence="5" id="KW-0539">Nucleus</keyword>
<evidence type="ECO:0000313" key="8">
    <source>
        <dbReference type="Proteomes" id="UP001324115"/>
    </source>
</evidence>
<dbReference type="SMART" id="SM01019">
    <property type="entry name" value="B3"/>
    <property type="match status" value="1"/>
</dbReference>
<organism evidence="7 8">
    <name type="scientific">Quercus rubra</name>
    <name type="common">Northern red oak</name>
    <name type="synonym">Quercus borealis</name>
    <dbReference type="NCBI Taxonomy" id="3512"/>
    <lineage>
        <taxon>Eukaryota</taxon>
        <taxon>Viridiplantae</taxon>
        <taxon>Streptophyta</taxon>
        <taxon>Embryophyta</taxon>
        <taxon>Tracheophyta</taxon>
        <taxon>Spermatophyta</taxon>
        <taxon>Magnoliopsida</taxon>
        <taxon>eudicotyledons</taxon>
        <taxon>Gunneridae</taxon>
        <taxon>Pentapetalae</taxon>
        <taxon>rosids</taxon>
        <taxon>fabids</taxon>
        <taxon>Fagales</taxon>
        <taxon>Fagaceae</taxon>
        <taxon>Quercus</taxon>
    </lineage>
</organism>
<evidence type="ECO:0000256" key="2">
    <source>
        <dbReference type="ARBA" id="ARBA00023015"/>
    </source>
</evidence>
<keyword evidence="4" id="KW-0804">Transcription</keyword>
<comment type="caution">
    <text evidence="7">The sequence shown here is derived from an EMBL/GenBank/DDBJ whole genome shotgun (WGS) entry which is preliminary data.</text>
</comment>
<comment type="subcellular location">
    <subcellularLocation>
        <location evidence="1">Nucleus</location>
    </subcellularLocation>
</comment>
<evidence type="ECO:0000256" key="1">
    <source>
        <dbReference type="ARBA" id="ARBA00004123"/>
    </source>
</evidence>
<keyword evidence="8" id="KW-1185">Reference proteome</keyword>
<dbReference type="InterPro" id="IPR044837">
    <property type="entry name" value="REM16-like"/>
</dbReference>
<dbReference type="InterPro" id="IPR003340">
    <property type="entry name" value="B3_DNA-bd"/>
</dbReference>
<name>A0AAN7IIC1_QUERU</name>
<dbReference type="AlphaFoldDB" id="A0AAN7IIC1"/>
<keyword evidence="3" id="KW-0238">DNA-binding</keyword>
<evidence type="ECO:0000256" key="4">
    <source>
        <dbReference type="ARBA" id="ARBA00023163"/>
    </source>
</evidence>
<keyword evidence="2" id="KW-0805">Transcription regulation</keyword>
<protein>
    <recommendedName>
        <fullName evidence="6">TF-B3 domain-containing protein</fullName>
    </recommendedName>
</protein>
<evidence type="ECO:0000313" key="7">
    <source>
        <dbReference type="EMBL" id="KAK4572341.1"/>
    </source>
</evidence>
<dbReference type="PROSITE" id="PS50863">
    <property type="entry name" value="B3"/>
    <property type="match status" value="1"/>
</dbReference>
<dbReference type="Proteomes" id="UP001324115">
    <property type="component" value="Unassembled WGS sequence"/>
</dbReference>
<feature type="domain" description="TF-B3" evidence="6">
    <location>
        <begin position="145"/>
        <end position="242"/>
    </location>
</feature>
<dbReference type="PANTHER" id="PTHR31391:SF4">
    <property type="entry name" value="B3 DOMAIN-CONTAINING PROTEIN OS03G0184500"/>
    <property type="match status" value="1"/>
</dbReference>
<dbReference type="EMBL" id="JAXUIC010000009">
    <property type="protein sequence ID" value="KAK4572341.1"/>
    <property type="molecule type" value="Genomic_DNA"/>
</dbReference>
<evidence type="ECO:0000256" key="3">
    <source>
        <dbReference type="ARBA" id="ARBA00023125"/>
    </source>
</evidence>
<reference evidence="7 8" key="1">
    <citation type="journal article" date="2023" name="G3 (Bethesda)">
        <title>A haplotype-resolved chromosome-scale genome for Quercus rubra L. provides insights into the genetics of adaptive traits for red oak species.</title>
        <authorList>
            <person name="Kapoor B."/>
            <person name="Jenkins J."/>
            <person name="Schmutz J."/>
            <person name="Zhebentyayeva T."/>
            <person name="Kuelheim C."/>
            <person name="Coggeshall M."/>
            <person name="Heim C."/>
            <person name="Lasky J.R."/>
            <person name="Leites L."/>
            <person name="Islam-Faridi N."/>
            <person name="Romero-Severson J."/>
            <person name="DeLeo V.L."/>
            <person name="Lucas S.M."/>
            <person name="Lazic D."/>
            <person name="Gailing O."/>
            <person name="Carlson J."/>
            <person name="Staton M."/>
        </authorList>
    </citation>
    <scope>NUCLEOTIDE SEQUENCE [LARGE SCALE GENOMIC DNA]</scope>
    <source>
        <strain evidence="7">Pseudo-F2</strain>
    </source>
</reference>
<dbReference type="Gene3D" id="2.40.330.10">
    <property type="entry name" value="DNA-binding pseudobarrel domain"/>
    <property type="match status" value="1"/>
</dbReference>
<dbReference type="PANTHER" id="PTHR31391">
    <property type="entry name" value="B3 DOMAIN-CONTAINING PROTEIN OS11G0197600-RELATED"/>
    <property type="match status" value="1"/>
</dbReference>
<gene>
    <name evidence="7" type="ORF">RGQ29_030682</name>
</gene>
<evidence type="ECO:0000256" key="5">
    <source>
        <dbReference type="ARBA" id="ARBA00023242"/>
    </source>
</evidence>
<dbReference type="SUPFAM" id="SSF101936">
    <property type="entry name" value="DNA-binding pseudobarrel domain"/>
    <property type="match status" value="2"/>
</dbReference>
<evidence type="ECO:0000259" key="6">
    <source>
        <dbReference type="PROSITE" id="PS50863"/>
    </source>
</evidence>
<sequence>MSMAPSHFFKIILPSTMQEMKLDFVEYHSICYGYFLVLRYEGNSNFHVLVFDKTATEIQYPSSKNSKLEDQVDIMKLGDANISMHDKLDENEISDSNELLTKHEVREKFLKKRFSGTSSKKKFKMSRGRERAIQAARMLKPKNPSFVGVLRPNYMQRYIMYVPVQFAVKYLSRPKIVKLQTSNGKQWSAKCILREWASSAMNIGRGWTVFSRDSNLEEGDICVFELIKKQPVVLKVSIFRVVDYAV</sequence>
<proteinExistence type="predicted"/>
<dbReference type="GO" id="GO:0003677">
    <property type="term" value="F:DNA binding"/>
    <property type="evidence" value="ECO:0007669"/>
    <property type="project" value="UniProtKB-KW"/>
</dbReference>
<dbReference type="GO" id="GO:0005634">
    <property type="term" value="C:nucleus"/>
    <property type="evidence" value="ECO:0007669"/>
    <property type="project" value="UniProtKB-SubCell"/>
</dbReference>
<accession>A0AAN7IIC1</accession>
<dbReference type="InterPro" id="IPR015300">
    <property type="entry name" value="DNA-bd_pseudobarrel_sf"/>
</dbReference>
<dbReference type="Pfam" id="PF02362">
    <property type="entry name" value="B3"/>
    <property type="match status" value="1"/>
</dbReference>
<dbReference type="CDD" id="cd10017">
    <property type="entry name" value="B3_DNA"/>
    <property type="match status" value="1"/>
</dbReference>